<evidence type="ECO:0000256" key="1">
    <source>
        <dbReference type="SAM" id="Phobius"/>
    </source>
</evidence>
<keyword evidence="1" id="KW-1133">Transmembrane helix</keyword>
<feature type="transmembrane region" description="Helical" evidence="1">
    <location>
        <begin position="1862"/>
        <end position="1883"/>
    </location>
</feature>
<reference evidence="3" key="1">
    <citation type="submission" date="2021-01" db="EMBL/GenBank/DDBJ databases">
        <authorList>
            <person name="Corre E."/>
            <person name="Pelletier E."/>
            <person name="Niang G."/>
            <person name="Scheremetjew M."/>
            <person name="Finn R."/>
            <person name="Kale V."/>
            <person name="Holt S."/>
            <person name="Cochrane G."/>
            <person name="Meng A."/>
            <person name="Brown T."/>
            <person name="Cohen L."/>
        </authorList>
    </citation>
    <scope>NUCLEOTIDE SEQUENCE</scope>
    <source>
        <strain evidence="3">SoJaBio B1-5/56/2</strain>
    </source>
</reference>
<name>A0A7S4PIG0_9EUKA</name>
<protein>
    <recommendedName>
        <fullName evidence="4">GPS domain-containing protein</fullName>
    </recommendedName>
</protein>
<dbReference type="InterPro" id="IPR046338">
    <property type="entry name" value="GAIN_dom_sf"/>
</dbReference>
<dbReference type="EMBL" id="HBKR01037134">
    <property type="protein sequence ID" value="CAE2336224.1"/>
    <property type="molecule type" value="Transcribed_RNA"/>
</dbReference>
<organism evidence="3">
    <name type="scientific">Paramoeba aestuarina</name>
    <dbReference type="NCBI Taxonomy" id="180227"/>
    <lineage>
        <taxon>Eukaryota</taxon>
        <taxon>Amoebozoa</taxon>
        <taxon>Discosea</taxon>
        <taxon>Flabellinia</taxon>
        <taxon>Dactylopodida</taxon>
        <taxon>Paramoebidae</taxon>
        <taxon>Paramoeba</taxon>
    </lineage>
</organism>
<dbReference type="Gene3D" id="2.60.220.50">
    <property type="match status" value="1"/>
</dbReference>
<evidence type="ECO:0000256" key="2">
    <source>
        <dbReference type="SAM" id="SignalP"/>
    </source>
</evidence>
<keyword evidence="1" id="KW-0812">Transmembrane</keyword>
<keyword evidence="2" id="KW-0732">Signal</keyword>
<sequence>MERILLLLVVVVGTLRAQACDTMDRTLSMCNIEGTNVGGVCTISGLTLDQKILSFMSFGSSSCDSLIIESLNITNSTFGTASFLANNYMNIQNLNFKQNTGTMLVIVGDPITDSSQNDVIEMRNSVWTDTTLAMSWTVGNQAVGLEGTWSASDGGEDNAAMSFTEWTIRDCDLQWTAQVIAEVVAEDGVSDIDLYGIFANRNTWVRSTIDFDWSVRDILSNSTGETYGIVVSRTEFEDSTLLGTLEIEGSIGFTRLFNENTTLPDDGPDEVVGILWNRNTFDGTTFEDLEWTLTSDAQLASLDSAIGIHFDNNDLTSATVEILVFEAVSASRVRGLNVFGVEITDTDFINTEIENFRVTYAGTLETIFSYGDFVINKGQGRAINWAGDGSGLEWSNGKLEFTGSLLICAQTLFSNRTCEVEGAIGIQFGVLLDGATISNVQFEATGSIRSGIPADSGDGVNAIYAPAVSGAEWDNARFRGCDFLTSGTIVIERDADVAPADAASPAGMYFDVSMVGTSIRGGSFTDSGDYDLRQEALTVIRFSSDMDSLDFRETTVATSGDYHFNENGAVLLFGRGSSSSMTNSFWLEIFFQIEGTMSGGPSSLDAVVFEEYTLDGSEWREIDFNVTISAREERNMDFSPADCRAFFFDNPSMDGMRVFDSVFFVDLDTTVETFSYFAFYWDNTDGTNFWDNTVWCNTRFSSPFRKHVFDSGTIDGLDFEQMDFFDSSIRADNITGGPIFSDQGTIVRSSFRTQLSANTASLDNLCNVQINEVNQTDFGSCGPSVTAFCAQGPPSPSPTPSPTPAPTPVLGSAWPTEWNFSPRLCRNDNNPINQPGRTDGKIYLCRPSLAIPPGQKLFLPCTDFFDHPNMGEYCRFSFIFGSQIQIAFSLLMPGDEIQISGQRYIISPVPVPTRQFRFRITGPRQVVLPGQKTCFKLRPRFTGARGVNYEVIDNDGLNFEEIEQVGWVGAGRAKICLEDFSGLTGDRDYSFTVMGTSVLFDTSENQTFTFYLANQPGRRALSSSSSHSHSTRQTNCELWEDSPGDYYGIDVFPSSSFLSPTLRNSALSITAKALTPCSSIGGLKDIIAQGTLTWSFVGSVPSGLSGQDPNDWADGSSRLQIPAADLQDRDKFPANEAVVLRVTADFGTGIDFFADAIIQFLPDDVNMITDPADLNSVIDRNQQLVIDFRDSNTDDGLEWVNRGSDYLWEWEWECAIPEGISGGGANGACEYASGASIVLPGSSDERFESDNSESFEDSVPFLFVVRVVVTDLNANEVVAEGRWEKLFSPVEEEPVLAFEEGTFMCDDGSLGYQAQLISTGGTIQSSLIESLWSENSDDFGNLEVLVVSSEVGTTQIKCECGTDCSEPLLVQIDVTVENSKRQNADYRIFYVYQPSGIIPPLIADGDCTVYVETFDGLGPIGEDESEGISFLSFVGVSCDESFFLDGTGTYQIWYQVEDDGNGAPDTQNPDPPLKNYYAPLQMFLSCGTEVTVYVRAVGYAESGEPILSENKTFAFEISSWENDQESQFNIAMDRIINSPSVYLYDNLNNSIIATQTSDGCFPDGTFTPINLAEVFNDILGGGVPEDLDTLLGNAAIISLITGDNGGSTEQQEEVIELLGDYLAAINDLNDADAVVALGNSITSTVSNIVDANPVNDVLDDVYNLVDALEASLLCIQQCGQDAAQINANSVSLGVSADILENLQQIQLGELTFFLPSNLQELQEELGGEGACVQVGYSLITTEDQDTPAASLSFLTVNCETGEWQEVPITLDETFLIQIPIDDRPTTTKTNNCGEEVVVDDVATCVSGQTLTGIVDPDGCEVVEVTDNFVLCACTHLTAFGALFSPGSADDGECGEGWEWGTLQTVAVTMLSFCFILAIIVMCLEHHLHYKPMMAKFDASLEVPANS</sequence>
<feature type="chain" id="PRO_5031555323" description="GPS domain-containing protein" evidence="2">
    <location>
        <begin position="20"/>
        <end position="1906"/>
    </location>
</feature>
<accession>A0A7S4PIG0</accession>
<gene>
    <name evidence="3" type="ORF">NAES01612_LOCUS24272</name>
</gene>
<proteinExistence type="predicted"/>
<evidence type="ECO:0008006" key="4">
    <source>
        <dbReference type="Google" id="ProtNLM"/>
    </source>
</evidence>
<keyword evidence="1" id="KW-0472">Membrane</keyword>
<feature type="signal peptide" evidence="2">
    <location>
        <begin position="1"/>
        <end position="19"/>
    </location>
</feature>
<evidence type="ECO:0000313" key="3">
    <source>
        <dbReference type="EMBL" id="CAE2336224.1"/>
    </source>
</evidence>